<organism evidence="1 2">
    <name type="scientific">Agaribacillus aureus</name>
    <dbReference type="NCBI Taxonomy" id="3051825"/>
    <lineage>
        <taxon>Bacteria</taxon>
        <taxon>Pseudomonadati</taxon>
        <taxon>Bacteroidota</taxon>
        <taxon>Cytophagia</taxon>
        <taxon>Cytophagales</taxon>
        <taxon>Splendidivirgaceae</taxon>
        <taxon>Agaribacillus</taxon>
    </lineage>
</organism>
<name>A0ABT8LA04_9BACT</name>
<protein>
    <submittedName>
        <fullName evidence="1">Uncharacterized protein</fullName>
    </submittedName>
</protein>
<dbReference type="RefSeq" id="WP_346758556.1">
    <property type="nucleotide sequence ID" value="NZ_JAUJEB010000002.1"/>
</dbReference>
<accession>A0ABT8LA04</accession>
<gene>
    <name evidence="1" type="ORF">QQ020_14200</name>
</gene>
<keyword evidence="2" id="KW-1185">Reference proteome</keyword>
<proteinExistence type="predicted"/>
<evidence type="ECO:0000313" key="2">
    <source>
        <dbReference type="Proteomes" id="UP001172083"/>
    </source>
</evidence>
<comment type="caution">
    <text evidence="1">The sequence shown here is derived from an EMBL/GenBank/DDBJ whole genome shotgun (WGS) entry which is preliminary data.</text>
</comment>
<dbReference type="Proteomes" id="UP001172083">
    <property type="component" value="Unassembled WGS sequence"/>
</dbReference>
<evidence type="ECO:0000313" key="1">
    <source>
        <dbReference type="EMBL" id="MDN5213216.1"/>
    </source>
</evidence>
<reference evidence="1" key="1">
    <citation type="submission" date="2023-06" db="EMBL/GenBank/DDBJ databases">
        <title>Genomic of Agaribacillus aureum.</title>
        <authorList>
            <person name="Wang G."/>
        </authorList>
    </citation>
    <scope>NUCLEOTIDE SEQUENCE</scope>
    <source>
        <strain evidence="1">BMA12</strain>
    </source>
</reference>
<dbReference type="EMBL" id="JAUJEB010000002">
    <property type="protein sequence ID" value="MDN5213216.1"/>
    <property type="molecule type" value="Genomic_DNA"/>
</dbReference>
<sequence>MQKHLYFICPTDHLEPIINSTFKQENYYFTSLGNSIVFDTNMVSQLKELLQTKNIQDISFVLSDNNRIVSDALGKQAFSGITGLSNFYNQITRQRENSEEVWQTYNHQFLILSHHLNDKIKELKLCLKQLSVDPPKINGKIYNRHQEVFSDIYSDLICGAYVQVN</sequence>